<sequence length="144" mass="16885">ECCSKDGKCGTTSDYCYISKNCQTKYGYCIDECEEINEQLKKFNEHDSYNVKCIANSQKKVQTLELYGINEERIQKYMDQLINLTELESLSLVNMYSLSNFESIKHFKNLTKLEIINTNYYGSIPDYILSFSNLKTLKRLYNLK</sequence>
<dbReference type="InterPro" id="IPR036861">
    <property type="entry name" value="Endochitinase-like_sf"/>
</dbReference>
<evidence type="ECO:0008006" key="4">
    <source>
        <dbReference type="Google" id="ProtNLM"/>
    </source>
</evidence>
<evidence type="ECO:0000313" key="2">
    <source>
        <dbReference type="EMBL" id="ORX42354.1"/>
    </source>
</evidence>
<dbReference type="GO" id="GO:0008061">
    <property type="term" value="F:chitin binding"/>
    <property type="evidence" value="ECO:0007669"/>
    <property type="project" value="UniProtKB-KW"/>
</dbReference>
<keyword evidence="3" id="KW-1185">Reference proteome</keyword>
<dbReference type="OrthoDB" id="1193027at2759"/>
<gene>
    <name evidence="2" type="ORF">BCR32DRAFT_288400</name>
</gene>
<name>A0A1Y1UXT2_9FUNG</name>
<dbReference type="SUPFAM" id="SSF57016">
    <property type="entry name" value="Plant lectins/antimicrobial peptides"/>
    <property type="match status" value="1"/>
</dbReference>
<dbReference type="Gene3D" id="3.80.10.10">
    <property type="entry name" value="Ribonuclease Inhibitor"/>
    <property type="match status" value="1"/>
</dbReference>
<evidence type="ECO:0000256" key="1">
    <source>
        <dbReference type="ARBA" id="ARBA00022669"/>
    </source>
</evidence>
<dbReference type="SUPFAM" id="SSF52058">
    <property type="entry name" value="L domain-like"/>
    <property type="match status" value="1"/>
</dbReference>
<dbReference type="Proteomes" id="UP000193944">
    <property type="component" value="Unassembled WGS sequence"/>
</dbReference>
<comment type="caution">
    <text evidence="2">The sequence shown here is derived from an EMBL/GenBank/DDBJ whole genome shotgun (WGS) entry which is preliminary data.</text>
</comment>
<reference evidence="2 3" key="2">
    <citation type="submission" date="2016-08" db="EMBL/GenBank/DDBJ databases">
        <title>Pervasive Adenine N6-methylation of Active Genes in Fungi.</title>
        <authorList>
            <consortium name="DOE Joint Genome Institute"/>
            <person name="Mondo S.J."/>
            <person name="Dannebaum R.O."/>
            <person name="Kuo R.C."/>
            <person name="Labutti K."/>
            <person name="Haridas S."/>
            <person name="Kuo A."/>
            <person name="Salamov A."/>
            <person name="Ahrendt S.R."/>
            <person name="Lipzen A."/>
            <person name="Sullivan W."/>
            <person name="Andreopoulos W.B."/>
            <person name="Clum A."/>
            <person name="Lindquist E."/>
            <person name="Daum C."/>
            <person name="Ramamoorthy G.K."/>
            <person name="Gryganskyi A."/>
            <person name="Culley D."/>
            <person name="Magnuson J.K."/>
            <person name="James T.Y."/>
            <person name="O'Malley M.A."/>
            <person name="Stajich J.E."/>
            <person name="Spatafora J.W."/>
            <person name="Visel A."/>
            <person name="Grigoriev I.V."/>
        </authorList>
    </citation>
    <scope>NUCLEOTIDE SEQUENCE [LARGE SCALE GENOMIC DNA]</scope>
    <source>
        <strain evidence="2 3">S4</strain>
    </source>
</reference>
<dbReference type="EMBL" id="MCFG01000822">
    <property type="protein sequence ID" value="ORX42354.1"/>
    <property type="molecule type" value="Genomic_DNA"/>
</dbReference>
<organism evidence="2 3">
    <name type="scientific">Anaeromyces robustus</name>
    <dbReference type="NCBI Taxonomy" id="1754192"/>
    <lineage>
        <taxon>Eukaryota</taxon>
        <taxon>Fungi</taxon>
        <taxon>Fungi incertae sedis</taxon>
        <taxon>Chytridiomycota</taxon>
        <taxon>Chytridiomycota incertae sedis</taxon>
        <taxon>Neocallimastigomycetes</taxon>
        <taxon>Neocallimastigales</taxon>
        <taxon>Neocallimastigaceae</taxon>
        <taxon>Anaeromyces</taxon>
    </lineage>
</organism>
<protein>
    <recommendedName>
        <fullName evidence="4">Chitin-binding type-1 domain-containing protein</fullName>
    </recommendedName>
</protein>
<feature type="non-terminal residue" evidence="2">
    <location>
        <position position="1"/>
    </location>
</feature>
<dbReference type="AlphaFoldDB" id="A0A1Y1UXT2"/>
<dbReference type="Gene3D" id="3.30.60.10">
    <property type="entry name" value="Endochitinase-like"/>
    <property type="match status" value="1"/>
</dbReference>
<keyword evidence="1" id="KW-0147">Chitin-binding</keyword>
<evidence type="ECO:0000313" key="3">
    <source>
        <dbReference type="Proteomes" id="UP000193944"/>
    </source>
</evidence>
<dbReference type="InterPro" id="IPR032675">
    <property type="entry name" value="LRR_dom_sf"/>
</dbReference>
<reference evidence="2 3" key="1">
    <citation type="submission" date="2016-08" db="EMBL/GenBank/DDBJ databases">
        <title>A Parts List for Fungal Cellulosomes Revealed by Comparative Genomics.</title>
        <authorList>
            <consortium name="DOE Joint Genome Institute"/>
            <person name="Haitjema C.H."/>
            <person name="Gilmore S.P."/>
            <person name="Henske J.K."/>
            <person name="Solomon K.V."/>
            <person name="De Groot R."/>
            <person name="Kuo A."/>
            <person name="Mondo S.J."/>
            <person name="Salamov A.A."/>
            <person name="Labutti K."/>
            <person name="Zhao Z."/>
            <person name="Chiniquy J."/>
            <person name="Barry K."/>
            <person name="Brewer H.M."/>
            <person name="Purvine S.O."/>
            <person name="Wright A.T."/>
            <person name="Boxma B."/>
            <person name="Van Alen T."/>
            <person name="Hackstein J.H."/>
            <person name="Baker S.E."/>
            <person name="Grigoriev I.V."/>
            <person name="O'Malley M.A."/>
        </authorList>
    </citation>
    <scope>NUCLEOTIDE SEQUENCE [LARGE SCALE GENOMIC DNA]</scope>
    <source>
        <strain evidence="2 3">S4</strain>
    </source>
</reference>
<accession>A0A1Y1UXT2</accession>
<proteinExistence type="predicted"/>